<accession>A0A6A6BG84</accession>
<dbReference type="GO" id="GO:0016491">
    <property type="term" value="F:oxidoreductase activity"/>
    <property type="evidence" value="ECO:0007669"/>
    <property type="project" value="UniProtKB-KW"/>
</dbReference>
<dbReference type="SUPFAM" id="SSF51905">
    <property type="entry name" value="FAD/NAD(P)-binding domain"/>
    <property type="match status" value="1"/>
</dbReference>
<evidence type="ECO:0000256" key="1">
    <source>
        <dbReference type="ARBA" id="ARBA00009333"/>
    </source>
</evidence>
<keyword evidence="2" id="KW-0285">Flavoprotein</keyword>
<dbReference type="InterPro" id="IPR036188">
    <property type="entry name" value="FAD/NAD-bd_sf"/>
</dbReference>
<keyword evidence="6" id="KW-1185">Reference proteome</keyword>
<evidence type="ECO:0000256" key="3">
    <source>
        <dbReference type="ARBA" id="ARBA00023002"/>
    </source>
</evidence>
<feature type="domain" description="FAD/NAD(P)-binding" evidence="4">
    <location>
        <begin position="4"/>
        <end position="299"/>
    </location>
</feature>
<comment type="similarity">
    <text evidence="1">Belongs to the class-II pyridine nucleotide-disulfide oxidoreductase family.</text>
</comment>
<evidence type="ECO:0000259" key="4">
    <source>
        <dbReference type="Pfam" id="PF07992"/>
    </source>
</evidence>
<dbReference type="Pfam" id="PF07992">
    <property type="entry name" value="Pyr_redox_2"/>
    <property type="match status" value="1"/>
</dbReference>
<evidence type="ECO:0000313" key="6">
    <source>
        <dbReference type="Proteomes" id="UP000799438"/>
    </source>
</evidence>
<dbReference type="RefSeq" id="XP_033398892.1">
    <property type="nucleotide sequence ID" value="XM_033541969.1"/>
</dbReference>
<dbReference type="PANTHER" id="PTHR48105">
    <property type="entry name" value="THIOREDOXIN REDUCTASE 1-RELATED-RELATED"/>
    <property type="match status" value="1"/>
</dbReference>
<proteinExistence type="inferred from homology"/>
<dbReference type="GeneID" id="54299466"/>
<evidence type="ECO:0000256" key="2">
    <source>
        <dbReference type="ARBA" id="ARBA00022630"/>
    </source>
</evidence>
<organism evidence="5 6">
    <name type="scientific">Aplosporella prunicola CBS 121167</name>
    <dbReference type="NCBI Taxonomy" id="1176127"/>
    <lineage>
        <taxon>Eukaryota</taxon>
        <taxon>Fungi</taxon>
        <taxon>Dikarya</taxon>
        <taxon>Ascomycota</taxon>
        <taxon>Pezizomycotina</taxon>
        <taxon>Dothideomycetes</taxon>
        <taxon>Dothideomycetes incertae sedis</taxon>
        <taxon>Botryosphaeriales</taxon>
        <taxon>Aplosporellaceae</taxon>
        <taxon>Aplosporella</taxon>
    </lineage>
</organism>
<dbReference type="InterPro" id="IPR050097">
    <property type="entry name" value="Ferredoxin-NADP_redctase_2"/>
</dbReference>
<dbReference type="PRINTS" id="PR00368">
    <property type="entry name" value="FADPNR"/>
</dbReference>
<dbReference type="Gene3D" id="3.50.50.60">
    <property type="entry name" value="FAD/NAD(P)-binding domain"/>
    <property type="match status" value="3"/>
</dbReference>
<dbReference type="PRINTS" id="PR00469">
    <property type="entry name" value="PNDRDTASEII"/>
</dbReference>
<dbReference type="InterPro" id="IPR023753">
    <property type="entry name" value="FAD/NAD-binding_dom"/>
</dbReference>
<dbReference type="Proteomes" id="UP000799438">
    <property type="component" value="Unassembled WGS sequence"/>
</dbReference>
<dbReference type="OrthoDB" id="10260355at2759"/>
<dbReference type="AlphaFoldDB" id="A0A6A6BG84"/>
<keyword evidence="3" id="KW-0560">Oxidoreductase</keyword>
<protein>
    <recommendedName>
        <fullName evidence="4">FAD/NAD(P)-binding domain-containing protein</fullName>
    </recommendedName>
</protein>
<dbReference type="GO" id="GO:0097237">
    <property type="term" value="P:cellular response to toxic substance"/>
    <property type="evidence" value="ECO:0007669"/>
    <property type="project" value="UniProtKB-ARBA"/>
</dbReference>
<sequence length="327" mass="34888">MLYDSLIIGGGPAGLSAALALGRIRRSTLIFDSGHYRNRGVTAMHTVLSRDGTPPSQFRAIAREQMAPYTSIEFQEATIVSVQNTEVEPGYLGFKAVGSNNNTFAGRKLILATGTEDVLPDHIEGFLDNWPEHIYQCLFCDGFEQKGYPIGVLGYPHPSYNHLAMMALPFNRDDVTIYSNGAVSSDAAVQQALKTALASNVKLDTRPVKRLVNNGEGPENGITVEFETGPSAKLGMLLHRPPTRNRAQNLIDQLGLKTGEGSGEVVVDPTFAESSVKGCFVAGDSSELVKQVALAMGAGVRAAAGVSLQLCNEEGARALALAESSHL</sequence>
<gene>
    <name evidence="5" type="ORF">K452DRAFT_296965</name>
</gene>
<dbReference type="EMBL" id="ML995482">
    <property type="protein sequence ID" value="KAF2143180.1"/>
    <property type="molecule type" value="Genomic_DNA"/>
</dbReference>
<reference evidence="5" key="1">
    <citation type="journal article" date="2020" name="Stud. Mycol.">
        <title>101 Dothideomycetes genomes: a test case for predicting lifestyles and emergence of pathogens.</title>
        <authorList>
            <person name="Haridas S."/>
            <person name="Albert R."/>
            <person name="Binder M."/>
            <person name="Bloem J."/>
            <person name="Labutti K."/>
            <person name="Salamov A."/>
            <person name="Andreopoulos B."/>
            <person name="Baker S."/>
            <person name="Barry K."/>
            <person name="Bills G."/>
            <person name="Bluhm B."/>
            <person name="Cannon C."/>
            <person name="Castanera R."/>
            <person name="Culley D."/>
            <person name="Daum C."/>
            <person name="Ezra D."/>
            <person name="Gonzalez J."/>
            <person name="Henrissat B."/>
            <person name="Kuo A."/>
            <person name="Liang C."/>
            <person name="Lipzen A."/>
            <person name="Lutzoni F."/>
            <person name="Magnuson J."/>
            <person name="Mondo S."/>
            <person name="Nolan M."/>
            <person name="Ohm R."/>
            <person name="Pangilinan J."/>
            <person name="Park H.-J."/>
            <person name="Ramirez L."/>
            <person name="Alfaro M."/>
            <person name="Sun H."/>
            <person name="Tritt A."/>
            <person name="Yoshinaga Y."/>
            <person name="Zwiers L.-H."/>
            <person name="Turgeon B."/>
            <person name="Goodwin S."/>
            <person name="Spatafora J."/>
            <person name="Crous P."/>
            <person name="Grigoriev I."/>
        </authorList>
    </citation>
    <scope>NUCLEOTIDE SEQUENCE</scope>
    <source>
        <strain evidence="5">CBS 121167</strain>
    </source>
</reference>
<evidence type="ECO:0000313" key="5">
    <source>
        <dbReference type="EMBL" id="KAF2143180.1"/>
    </source>
</evidence>
<name>A0A6A6BG84_9PEZI</name>